<dbReference type="NCBIfam" id="TIGR01733">
    <property type="entry name" value="AA-adenyl-dom"/>
    <property type="match status" value="1"/>
</dbReference>
<dbReference type="Pfam" id="PF00501">
    <property type="entry name" value="AMP-binding"/>
    <property type="match status" value="1"/>
</dbReference>
<dbReference type="Pfam" id="PF00550">
    <property type="entry name" value="PP-binding"/>
    <property type="match status" value="2"/>
</dbReference>
<accession>A0ABN1PMV1</accession>
<comment type="function">
    <text evidence="2">Acyltransferase required for the direct transfer of medium- to long-chain fatty acyl moieties from a carrier protein (MbtL) on to the epsilon-amino group of lysine residue in the mycobactin core.</text>
</comment>
<keyword evidence="12" id="KW-1185">Reference proteome</keyword>
<keyword evidence="7" id="KW-0436">Ligase</keyword>
<dbReference type="SUPFAM" id="SSF55729">
    <property type="entry name" value="Acyl-CoA N-acyltransferases (Nat)"/>
    <property type="match status" value="1"/>
</dbReference>
<dbReference type="InterPro" id="IPR023213">
    <property type="entry name" value="CAT-like_dom_sf"/>
</dbReference>
<dbReference type="SUPFAM" id="SSF56801">
    <property type="entry name" value="Acetyl-CoA synthetase-like"/>
    <property type="match status" value="1"/>
</dbReference>
<dbReference type="Pfam" id="PF00668">
    <property type="entry name" value="Condensation"/>
    <property type="match status" value="1"/>
</dbReference>
<comment type="pathway">
    <text evidence="3">Siderophore biosynthesis; mycobactin biosynthesis.</text>
</comment>
<evidence type="ECO:0000256" key="5">
    <source>
        <dbReference type="ARBA" id="ARBA00016743"/>
    </source>
</evidence>
<organism evidence="11 12">
    <name type="scientific">Gordonia defluvii</name>
    <dbReference type="NCBI Taxonomy" id="283718"/>
    <lineage>
        <taxon>Bacteria</taxon>
        <taxon>Bacillati</taxon>
        <taxon>Actinomycetota</taxon>
        <taxon>Actinomycetes</taxon>
        <taxon>Mycobacteriales</taxon>
        <taxon>Gordoniaceae</taxon>
        <taxon>Gordonia</taxon>
    </lineage>
</organism>
<evidence type="ECO:0000259" key="10">
    <source>
        <dbReference type="PROSITE" id="PS50075"/>
    </source>
</evidence>
<dbReference type="InterPro" id="IPR000873">
    <property type="entry name" value="AMP-dep_synth/lig_dom"/>
</dbReference>
<dbReference type="Gene3D" id="3.30.300.30">
    <property type="match status" value="1"/>
</dbReference>
<dbReference type="InterPro" id="IPR019432">
    <property type="entry name" value="Acyltransferase_MbtK/IucB-like"/>
</dbReference>
<dbReference type="Gene3D" id="3.30.559.30">
    <property type="entry name" value="Nonribosomal peptide synthetase, condensation domain"/>
    <property type="match status" value="1"/>
</dbReference>
<evidence type="ECO:0000256" key="8">
    <source>
        <dbReference type="ARBA" id="ARBA00031122"/>
    </source>
</evidence>
<dbReference type="InterPro" id="IPR009081">
    <property type="entry name" value="PP-bd_ACP"/>
</dbReference>
<dbReference type="PROSITE" id="PS50075">
    <property type="entry name" value="CARRIER"/>
    <property type="match status" value="1"/>
</dbReference>
<dbReference type="Proteomes" id="UP001501035">
    <property type="component" value="Unassembled WGS sequence"/>
</dbReference>
<evidence type="ECO:0000313" key="11">
    <source>
        <dbReference type="EMBL" id="GAA3036593.1"/>
    </source>
</evidence>
<dbReference type="InterPro" id="IPR042099">
    <property type="entry name" value="ANL_N_sf"/>
</dbReference>
<proteinExistence type="inferred from homology"/>
<dbReference type="SUPFAM" id="SSF47336">
    <property type="entry name" value="ACP-like"/>
    <property type="match status" value="2"/>
</dbReference>
<evidence type="ECO:0000313" key="12">
    <source>
        <dbReference type="Proteomes" id="UP001501035"/>
    </source>
</evidence>
<dbReference type="EMBL" id="BAAAVS010000023">
    <property type="protein sequence ID" value="GAA3036593.1"/>
    <property type="molecule type" value="Genomic_DNA"/>
</dbReference>
<comment type="similarity">
    <text evidence="4">Belongs to the ATP-dependent AMP-binding enzyme family. MbtB subfamily.</text>
</comment>
<dbReference type="PANTHER" id="PTHR45527">
    <property type="entry name" value="NONRIBOSOMAL PEPTIDE SYNTHETASE"/>
    <property type="match status" value="1"/>
</dbReference>
<dbReference type="CDD" id="cd19535">
    <property type="entry name" value="Cyc_NRPS"/>
    <property type="match status" value="1"/>
</dbReference>
<gene>
    <name evidence="11" type="ORF">GCM10010528_16610</name>
</gene>
<evidence type="ECO:0000256" key="4">
    <source>
        <dbReference type="ARBA" id="ARBA00007380"/>
    </source>
</evidence>
<reference evidence="11 12" key="1">
    <citation type="journal article" date="2019" name="Int. J. Syst. Evol. Microbiol.">
        <title>The Global Catalogue of Microorganisms (GCM) 10K type strain sequencing project: providing services to taxonomists for standard genome sequencing and annotation.</title>
        <authorList>
            <consortium name="The Broad Institute Genomics Platform"/>
            <consortium name="The Broad Institute Genome Sequencing Center for Infectious Disease"/>
            <person name="Wu L."/>
            <person name="Ma J."/>
        </authorList>
    </citation>
    <scope>NUCLEOTIDE SEQUENCE [LARGE SCALE GENOMIC DNA]</scope>
    <source>
        <strain evidence="11 12">JCM 14234</strain>
    </source>
</reference>
<dbReference type="InterPro" id="IPR057737">
    <property type="entry name" value="Condensation_MtbB-like"/>
</dbReference>
<dbReference type="Gene3D" id="1.10.1200.10">
    <property type="entry name" value="ACP-like"/>
    <property type="match status" value="1"/>
</dbReference>
<dbReference type="PROSITE" id="PS00455">
    <property type="entry name" value="AMP_BINDING"/>
    <property type="match status" value="1"/>
</dbReference>
<comment type="cofactor">
    <cofactor evidence="1">
        <name>pantetheine 4'-phosphate</name>
        <dbReference type="ChEBI" id="CHEBI:47942"/>
    </cofactor>
</comment>
<dbReference type="InterPro" id="IPR001242">
    <property type="entry name" value="Condensation_dom"/>
</dbReference>
<evidence type="ECO:0000256" key="9">
    <source>
        <dbReference type="ARBA" id="ARBA00033440"/>
    </source>
</evidence>
<dbReference type="InterPro" id="IPR020845">
    <property type="entry name" value="AMP-binding_CS"/>
</dbReference>
<dbReference type="InterPro" id="IPR029058">
    <property type="entry name" value="AB_hydrolase_fold"/>
</dbReference>
<dbReference type="Pfam" id="PF13523">
    <property type="entry name" value="Acetyltransf_8"/>
    <property type="match status" value="1"/>
</dbReference>
<dbReference type="Gene3D" id="3.30.559.10">
    <property type="entry name" value="Chloramphenicol acetyltransferase-like domain"/>
    <property type="match status" value="1"/>
</dbReference>
<name>A0ABN1PMV1_9ACTN</name>
<feature type="domain" description="Carrier" evidence="10">
    <location>
        <begin position="1045"/>
        <end position="1121"/>
    </location>
</feature>
<dbReference type="Pfam" id="PF13193">
    <property type="entry name" value="AMP-binding_C"/>
    <property type="match status" value="1"/>
</dbReference>
<dbReference type="InterPro" id="IPR045851">
    <property type="entry name" value="AMP-bd_C_sf"/>
</dbReference>
<evidence type="ECO:0000256" key="7">
    <source>
        <dbReference type="ARBA" id="ARBA00022598"/>
    </source>
</evidence>
<dbReference type="InterPro" id="IPR016181">
    <property type="entry name" value="Acyl_CoA_acyltransferase"/>
</dbReference>
<protein>
    <recommendedName>
        <fullName evidence="6">Lysine N-acyltransferase MbtK</fullName>
    </recommendedName>
    <alternativeName>
        <fullName evidence="8">Mycobactin synthase protein K</fullName>
    </alternativeName>
    <alternativeName>
        <fullName evidence="9">Mycobactin synthetase protein B</fullName>
    </alternativeName>
    <alternativeName>
        <fullName evidence="5">Phenyloxazoline synthase MbtB</fullName>
    </alternativeName>
</protein>
<dbReference type="InterPro" id="IPR010071">
    <property type="entry name" value="AA_adenyl_dom"/>
</dbReference>
<sequence length="1383" mass="146722">MLMVSSDAVTGVDVRGEVAAMLGVEAQSLAPDSDLVMHGLDSLRMMRLAGQWRKRGHDVDFARLAADPRLDAWAGLLGTDRLPDEPVRSAGADPESSFPLAPMQHAYWLGRSNSHQLGGVAAHLYLEFDGEIVDADRFGRAVSALAHRHPMLRTRIEADGTQRLGEPHPQACVVRDLRSSAVVAVDAELALIRDTGTHRMLPVGDGAMFRAELSLLPGGRSRLHLDVDMLAADAMSYRVLVDDLARLYRGEELAPIRSTYAELSAARAECPAREADAAWWRGRIADLPGAPELPAADGGADGARTVRLHHRIDAEEWRRLDAHARQRGVTPAAAVAAAFAEAIGTHSASPRFLLTVPIFDRDSADPRGEHPDLERVVGDFTSSILVAVDLSRSATMADRAAQLRREMHDAAAHGSFGGLDVLRELSRHHGEPMLSPVVFTSALGLGELFSAKVAEEFGTPSWIVSQGPQVLLDAQVTEVGAPGGGRGLLLNWDVRVSELPRGVAEAMFAYYVRVLDQLIAGDWDSPAPDPVDAQIRAHRLAVEQPLPAASVFDGTLHGPVIAAASGRAAAPAIITDARIWTHGELVEEAQRVAGALTAAGVVRGHTVIVNLAKGGAQIVAALAVLIAGGAYVPVAPTQPGARRERILSAAGPAAILTDAPGDWAGVQIPVVDAAEAVGHEPIRPVPVTADDLAYVLFTSGSTGLPKGVELPHRAAVATLTDLVQRLRLGPHDRSLMVSSLEFDLSVFDVFALLAVGGAVVVPGEGGVTNADDWARLTAQHQVTVLNCVPSILGMILDLAPLAPSVREIILGGDKVDVALMRRVAEQSPHCRVAGLGGTTETAIHSTYCAAGDVPAGAAFVPYGVPLAGVRCRIVDERGRDRPDHVPGELWIGGAGVARGYRGDPEKTADRFVESGGERWYRTGDVLRYLPGGFLDFVGRGDHLVKVRGYRVELGEVEAALLRQPAVRGAITWSDGRDLRAAVARAPGGASTGDDLRAALSDELPEYMIPRSIAVLPELPLTGNGKYDRTAVIELGVPDAAPGGTAPRTPVEEVLVDVLGEVLATRPIGVHDDFLALGGDSVSATRFVAEAREWLAVPRLSVADVFSRRTVAALARRIVEFDGDGSCLEPGSGGGHVAAAAAEYLAVMAMPDDEVAAALHPAELNPAELNPAELNPAELNPAEGAQGRLADRLMAEPMDPHAHAPIVHRWLTHPKSAYWEMLTATADEVSTMIRAAATGASYGMRIGFLDGEPQFLFELYDPAIGELSDPASGYVHRDGDIGMHLLVAPSDTPISGFTGEVMLHIMRTAFAQPGVQRVVVEPDVRNTDVQRLNAAVGFTVAGDYPVGAKTARLSYCTRDDFVVLTDNGRRLTGLDDENEACAER</sequence>
<comment type="caution">
    <text evidence="11">The sequence shown here is derived from an EMBL/GenBank/DDBJ whole genome shotgun (WGS) entry which is preliminary data.</text>
</comment>
<evidence type="ECO:0000256" key="6">
    <source>
        <dbReference type="ARBA" id="ARBA00020586"/>
    </source>
</evidence>
<dbReference type="InterPro" id="IPR025110">
    <property type="entry name" value="AMP-bd_C"/>
</dbReference>
<dbReference type="Gene3D" id="3.40.630.30">
    <property type="match status" value="1"/>
</dbReference>
<dbReference type="InterPro" id="IPR036736">
    <property type="entry name" value="ACP-like_sf"/>
</dbReference>
<dbReference type="SUPFAM" id="SSF52777">
    <property type="entry name" value="CoA-dependent acyltransferases"/>
    <property type="match status" value="2"/>
</dbReference>
<dbReference type="Gene3D" id="3.40.50.1820">
    <property type="entry name" value="alpha/beta hydrolase"/>
    <property type="match status" value="1"/>
</dbReference>
<evidence type="ECO:0000256" key="3">
    <source>
        <dbReference type="ARBA" id="ARBA00005102"/>
    </source>
</evidence>
<dbReference type="Gene3D" id="3.40.50.12780">
    <property type="entry name" value="N-terminal domain of ligase-like"/>
    <property type="match status" value="1"/>
</dbReference>
<dbReference type="SMART" id="SM01006">
    <property type="entry name" value="AlcB"/>
    <property type="match status" value="1"/>
</dbReference>
<evidence type="ECO:0000256" key="1">
    <source>
        <dbReference type="ARBA" id="ARBA00001957"/>
    </source>
</evidence>
<dbReference type="PANTHER" id="PTHR45527:SF10">
    <property type="entry name" value="PYOCHELIN SYNTHASE PCHF"/>
    <property type="match status" value="1"/>
</dbReference>
<evidence type="ECO:0000256" key="2">
    <source>
        <dbReference type="ARBA" id="ARBA00003818"/>
    </source>
</evidence>